<keyword evidence="3" id="KW-1185">Reference proteome</keyword>
<dbReference type="Proteomes" id="UP000193387">
    <property type="component" value="Unassembled WGS sequence"/>
</dbReference>
<dbReference type="PANTHER" id="PTHR37017:SF11">
    <property type="entry name" value="ESTERASE_LIPASE_THIOESTERASE DOMAIN-CONTAINING PROTEIN"/>
    <property type="match status" value="1"/>
</dbReference>
<dbReference type="InterPro" id="IPR029058">
    <property type="entry name" value="AB_hydrolase_fold"/>
</dbReference>
<evidence type="ECO:0000259" key="1">
    <source>
        <dbReference type="Pfam" id="PF12697"/>
    </source>
</evidence>
<sequence length="244" mass="26820">MGSDRYTFVLVHGGCHDGSAWRQVVERLEQLGHTALAPTVAGHGHGVPKNVTHAESTESVVDYIVEKKLTDFILVGHGYAGTIISKVAEAVPERIRRLVFWSAFVLHNGETALEMLPSGTEMFAKMAAESVDNTFTVPFDVWRDAFINDAGPELAQHAYAQLSPEPYGPWVEPLDMTKFHSLSIPRSFLVGTEDLVMPPGEAGWHPRMSSRLGTFRLIQMPGSHEALFTRPSSVADKLVEAGRD</sequence>
<organism evidence="2 3">
    <name type="scientific">Mycobacterium saskatchewanense</name>
    <dbReference type="NCBI Taxonomy" id="220927"/>
    <lineage>
        <taxon>Bacteria</taxon>
        <taxon>Bacillati</taxon>
        <taxon>Actinomycetota</taxon>
        <taxon>Actinomycetes</taxon>
        <taxon>Mycobacteriales</taxon>
        <taxon>Mycobacteriaceae</taxon>
        <taxon>Mycobacterium</taxon>
        <taxon>Mycobacterium simiae complex</taxon>
    </lineage>
</organism>
<dbReference type="InterPro" id="IPR052897">
    <property type="entry name" value="Sec-Metab_Biosynth_Hydrolase"/>
</dbReference>
<dbReference type="EMBL" id="LQPR01000041">
    <property type="protein sequence ID" value="ORW70183.1"/>
    <property type="molecule type" value="Genomic_DNA"/>
</dbReference>
<dbReference type="Pfam" id="PF12697">
    <property type="entry name" value="Abhydrolase_6"/>
    <property type="match status" value="1"/>
</dbReference>
<reference evidence="2 3" key="1">
    <citation type="submission" date="2016-01" db="EMBL/GenBank/DDBJ databases">
        <title>The new phylogeny of the genus Mycobacterium.</title>
        <authorList>
            <person name="Tarcisio F."/>
            <person name="Conor M."/>
            <person name="Antonella G."/>
            <person name="Elisabetta G."/>
            <person name="Giulia F.S."/>
            <person name="Sara T."/>
            <person name="Anna F."/>
            <person name="Clotilde B."/>
            <person name="Roberto B."/>
            <person name="Veronica D.S."/>
            <person name="Fabio R."/>
            <person name="Monica P."/>
            <person name="Olivier J."/>
            <person name="Enrico T."/>
            <person name="Nicola S."/>
        </authorList>
    </citation>
    <scope>NUCLEOTIDE SEQUENCE [LARGE SCALE GENOMIC DNA]</scope>
    <source>
        <strain evidence="2 3">DSM 44616</strain>
    </source>
</reference>
<name>A0AAJ3TU89_9MYCO</name>
<evidence type="ECO:0000313" key="3">
    <source>
        <dbReference type="Proteomes" id="UP000193387"/>
    </source>
</evidence>
<proteinExistence type="predicted"/>
<feature type="domain" description="AB hydrolase-1" evidence="1">
    <location>
        <begin position="8"/>
        <end position="236"/>
    </location>
</feature>
<gene>
    <name evidence="2" type="ORF">AWC23_18615</name>
</gene>
<evidence type="ECO:0000313" key="2">
    <source>
        <dbReference type="EMBL" id="ORW70183.1"/>
    </source>
</evidence>
<dbReference type="Gene3D" id="3.40.50.1820">
    <property type="entry name" value="alpha/beta hydrolase"/>
    <property type="match status" value="1"/>
</dbReference>
<comment type="caution">
    <text evidence="2">The sequence shown here is derived from an EMBL/GenBank/DDBJ whole genome shotgun (WGS) entry which is preliminary data.</text>
</comment>
<dbReference type="PANTHER" id="PTHR37017">
    <property type="entry name" value="AB HYDROLASE-1 DOMAIN-CONTAINING PROTEIN-RELATED"/>
    <property type="match status" value="1"/>
</dbReference>
<dbReference type="InterPro" id="IPR000073">
    <property type="entry name" value="AB_hydrolase_1"/>
</dbReference>
<accession>A0AAJ3TU89</accession>
<dbReference type="GO" id="GO:0003824">
    <property type="term" value="F:catalytic activity"/>
    <property type="evidence" value="ECO:0007669"/>
    <property type="project" value="UniProtKB-ARBA"/>
</dbReference>
<dbReference type="AlphaFoldDB" id="A0AAJ3TU89"/>
<dbReference type="SUPFAM" id="SSF53474">
    <property type="entry name" value="alpha/beta-Hydrolases"/>
    <property type="match status" value="1"/>
</dbReference>
<protein>
    <submittedName>
        <fullName evidence="2">Salicylate esterase</fullName>
    </submittedName>
</protein>